<keyword evidence="3" id="KW-1185">Reference proteome</keyword>
<accession>A0A7N0TB06</accession>
<evidence type="ECO:0000313" key="3">
    <source>
        <dbReference type="Proteomes" id="UP000594263"/>
    </source>
</evidence>
<proteinExistence type="predicted"/>
<reference evidence="2" key="1">
    <citation type="submission" date="2021-01" db="UniProtKB">
        <authorList>
            <consortium name="EnsemblPlants"/>
        </authorList>
    </citation>
    <scope>IDENTIFICATION</scope>
</reference>
<dbReference type="Proteomes" id="UP000594263">
    <property type="component" value="Unplaced"/>
</dbReference>
<dbReference type="OMA" id="FARCFCF"/>
<organism evidence="2 3">
    <name type="scientific">Kalanchoe fedtschenkoi</name>
    <name type="common">Lavender scallops</name>
    <name type="synonym">South American air plant</name>
    <dbReference type="NCBI Taxonomy" id="63787"/>
    <lineage>
        <taxon>Eukaryota</taxon>
        <taxon>Viridiplantae</taxon>
        <taxon>Streptophyta</taxon>
        <taxon>Embryophyta</taxon>
        <taxon>Tracheophyta</taxon>
        <taxon>Spermatophyta</taxon>
        <taxon>Magnoliopsida</taxon>
        <taxon>eudicotyledons</taxon>
        <taxon>Gunneridae</taxon>
        <taxon>Pentapetalae</taxon>
        <taxon>Saxifragales</taxon>
        <taxon>Crassulaceae</taxon>
        <taxon>Kalanchoe</taxon>
    </lineage>
</organism>
<evidence type="ECO:0000313" key="2">
    <source>
        <dbReference type="EnsemblPlants" id="Kaladp0029s0114.1.v1.1.CDS.1"/>
    </source>
</evidence>
<protein>
    <submittedName>
        <fullName evidence="2">Uncharacterized protein</fullName>
    </submittedName>
</protein>
<dbReference type="EnsemblPlants" id="Kaladp0029s0114.1.v1.1">
    <property type="protein sequence ID" value="Kaladp0029s0114.1.v1.1.CDS.1"/>
    <property type="gene ID" value="Kaladp0029s0114.v1.1"/>
</dbReference>
<name>A0A7N0TB06_KALFE</name>
<evidence type="ECO:0000256" key="1">
    <source>
        <dbReference type="SAM" id="MobiDB-lite"/>
    </source>
</evidence>
<dbReference type="PANTHER" id="PTHR33168">
    <property type="entry name" value="STRESS INDUCED PROTEIN-RELATED"/>
    <property type="match status" value="1"/>
</dbReference>
<feature type="region of interest" description="Disordered" evidence="1">
    <location>
        <begin position="31"/>
        <end position="55"/>
    </location>
</feature>
<sequence>MYSSSPIRHRGNSNLFARCFCFEPQEAATRHHHSLAASDSPSSSSSGSPRSVSEFAEVKQKCRSLIKNRFGRAARRRSADLSYDPISYALNFDDVGADDRLPLRNFPATPPRAPVKWRV</sequence>
<dbReference type="AlphaFoldDB" id="A0A7N0TB06"/>
<dbReference type="Gramene" id="Kaladp0029s0114.1.v1.1">
    <property type="protein sequence ID" value="Kaladp0029s0114.1.v1.1.CDS.1"/>
    <property type="gene ID" value="Kaladp0029s0114.v1.1"/>
</dbReference>
<feature type="compositionally biased region" description="Low complexity" evidence="1">
    <location>
        <begin position="35"/>
        <end position="53"/>
    </location>
</feature>